<evidence type="ECO:0000313" key="1">
    <source>
        <dbReference type="EMBL" id="GIQ90149.1"/>
    </source>
</evidence>
<dbReference type="AlphaFoldDB" id="A0A9K3GNA8"/>
<gene>
    <name evidence="1" type="ORF">KIPB_012830</name>
</gene>
<comment type="caution">
    <text evidence="1">The sequence shown here is derived from an EMBL/GenBank/DDBJ whole genome shotgun (WGS) entry which is preliminary data.</text>
</comment>
<feature type="non-terminal residue" evidence="1">
    <location>
        <position position="1"/>
    </location>
</feature>
<accession>A0A9K3GNA8</accession>
<sequence>TSVPELSQIIARNTYICIRTDVHNACTAEFLLPLHWTLTASLEAAPTPVAPMGGDMAARMAPGQVGPAI</sequence>
<keyword evidence="2" id="KW-1185">Reference proteome</keyword>
<proteinExistence type="predicted"/>
<name>A0A9K3GNA8_9EUKA</name>
<reference evidence="1 2" key="1">
    <citation type="journal article" date="2018" name="PLoS ONE">
        <title>The draft genome of Kipferlia bialata reveals reductive genome evolution in fornicate parasites.</title>
        <authorList>
            <person name="Tanifuji G."/>
            <person name="Takabayashi S."/>
            <person name="Kume K."/>
            <person name="Takagi M."/>
            <person name="Nakayama T."/>
            <person name="Kamikawa R."/>
            <person name="Inagaki Y."/>
            <person name="Hashimoto T."/>
        </authorList>
    </citation>
    <scope>NUCLEOTIDE SEQUENCE [LARGE SCALE GENOMIC DNA]</scope>
    <source>
        <strain evidence="1">NY0173</strain>
    </source>
</reference>
<organism evidence="1 2">
    <name type="scientific">Kipferlia bialata</name>
    <dbReference type="NCBI Taxonomy" id="797122"/>
    <lineage>
        <taxon>Eukaryota</taxon>
        <taxon>Metamonada</taxon>
        <taxon>Carpediemonas-like organisms</taxon>
        <taxon>Kipferlia</taxon>
    </lineage>
</organism>
<dbReference type="EMBL" id="BDIP01005824">
    <property type="protein sequence ID" value="GIQ90149.1"/>
    <property type="molecule type" value="Genomic_DNA"/>
</dbReference>
<dbReference type="Proteomes" id="UP000265618">
    <property type="component" value="Unassembled WGS sequence"/>
</dbReference>
<protein>
    <submittedName>
        <fullName evidence="1">Uncharacterized protein</fullName>
    </submittedName>
</protein>
<evidence type="ECO:0000313" key="2">
    <source>
        <dbReference type="Proteomes" id="UP000265618"/>
    </source>
</evidence>